<gene>
    <name evidence="1" type="ORF">MPF_1759</name>
</gene>
<reference evidence="1 2" key="1">
    <citation type="submission" date="2014-12" db="EMBL/GenBank/DDBJ databases">
        <title>The genome sequence of Methanohalophilus portucalensis strain FDF1.</title>
        <authorList>
            <person name="Lai M.-C."/>
            <person name="Lai S.-J."/>
        </authorList>
    </citation>
    <scope>NUCLEOTIDE SEQUENCE [LARGE SCALE GENOMIC DNA]</scope>
    <source>
        <strain evidence="1 2">FDF-1</strain>
    </source>
</reference>
<dbReference type="Proteomes" id="UP000185713">
    <property type="component" value="Unassembled WGS sequence"/>
</dbReference>
<evidence type="ECO:0000313" key="2">
    <source>
        <dbReference type="Proteomes" id="UP000185713"/>
    </source>
</evidence>
<evidence type="ECO:0000313" key="1">
    <source>
        <dbReference type="EMBL" id="OJH48712.1"/>
    </source>
</evidence>
<name>A0A1L9C2F1_9EURY</name>
<protein>
    <submittedName>
        <fullName evidence="1">Uncharacterized protein</fullName>
    </submittedName>
</protein>
<proteinExistence type="predicted"/>
<organism evidence="1 2">
    <name type="scientific">Methanohalophilus portucalensis FDF-1</name>
    <dbReference type="NCBI Taxonomy" id="523843"/>
    <lineage>
        <taxon>Archaea</taxon>
        <taxon>Methanobacteriati</taxon>
        <taxon>Methanobacteriota</taxon>
        <taxon>Stenosarchaea group</taxon>
        <taxon>Methanomicrobia</taxon>
        <taxon>Methanosarcinales</taxon>
        <taxon>Methanosarcinaceae</taxon>
        <taxon>Methanohalophilus</taxon>
    </lineage>
</organism>
<dbReference type="EMBL" id="JWTK01000006">
    <property type="protein sequence ID" value="OJH48712.1"/>
    <property type="molecule type" value="Genomic_DNA"/>
</dbReference>
<dbReference type="AlphaFoldDB" id="A0A1L9C2F1"/>
<sequence>MMQELPICGCGGIWENNQDNKLIDISEKQRRMHWVHKK</sequence>
<accession>A0A1L9C2F1</accession>
<comment type="caution">
    <text evidence="1">The sequence shown here is derived from an EMBL/GenBank/DDBJ whole genome shotgun (WGS) entry which is preliminary data.</text>
</comment>